<dbReference type="RefSeq" id="WP_133274875.1">
    <property type="nucleotide sequence ID" value="NZ_CP037933.1"/>
</dbReference>
<evidence type="ECO:0000313" key="3">
    <source>
        <dbReference type="Proteomes" id="UP000291124"/>
    </source>
</evidence>
<accession>A0A4P6Y9K3</accession>
<feature type="signal peptide" evidence="1">
    <location>
        <begin position="1"/>
        <end position="21"/>
    </location>
</feature>
<dbReference type="Proteomes" id="UP000291124">
    <property type="component" value="Chromosome"/>
</dbReference>
<dbReference type="KEGG" id="fnk:E1750_00510"/>
<name>A0A4P6Y9K3_9FLAO</name>
<dbReference type="AlphaFoldDB" id="A0A4P6Y9K3"/>
<keyword evidence="1" id="KW-0732">Signal</keyword>
<gene>
    <name evidence="2" type="ORF">E1750_00510</name>
</gene>
<dbReference type="InterPro" id="IPR036249">
    <property type="entry name" value="Thioredoxin-like_sf"/>
</dbReference>
<proteinExistence type="predicted"/>
<protein>
    <recommendedName>
        <fullName evidence="4">Redoxin domain-containing protein</fullName>
    </recommendedName>
</protein>
<keyword evidence="3" id="KW-1185">Reference proteome</keyword>
<sequence length="157" mass="17052">MKKLRVFMVALVVGTSFGSIAQTIPHLENPKLIAVVNRANWCAVCKANAARFGANIMPYAAKGVNIYLNDLTNEATKEVSKKELEKANAYVAVSTIPRKGMGKMLKACGLTSDKKQTQDVSGIVTFINPKTHKQVKQLSIAESDEVMTATINSLLIQ</sequence>
<organism evidence="2 3">
    <name type="scientific">Flavobacterium nackdongense</name>
    <dbReference type="NCBI Taxonomy" id="2547394"/>
    <lineage>
        <taxon>Bacteria</taxon>
        <taxon>Pseudomonadati</taxon>
        <taxon>Bacteroidota</taxon>
        <taxon>Flavobacteriia</taxon>
        <taxon>Flavobacteriales</taxon>
        <taxon>Flavobacteriaceae</taxon>
        <taxon>Flavobacterium</taxon>
    </lineage>
</organism>
<reference evidence="3" key="1">
    <citation type="submission" date="2019-03" db="EMBL/GenBank/DDBJ databases">
        <title>Flavobacterium sp.</title>
        <authorList>
            <person name="Kim H."/>
        </authorList>
    </citation>
    <scope>NUCLEOTIDE SEQUENCE [LARGE SCALE GENOMIC DNA]</scope>
    <source>
        <strain evidence="3">GS13</strain>
    </source>
</reference>
<dbReference type="SUPFAM" id="SSF52833">
    <property type="entry name" value="Thioredoxin-like"/>
    <property type="match status" value="1"/>
</dbReference>
<evidence type="ECO:0000256" key="1">
    <source>
        <dbReference type="SAM" id="SignalP"/>
    </source>
</evidence>
<dbReference type="EMBL" id="CP037933">
    <property type="protein sequence ID" value="QBN17344.1"/>
    <property type="molecule type" value="Genomic_DNA"/>
</dbReference>
<evidence type="ECO:0008006" key="4">
    <source>
        <dbReference type="Google" id="ProtNLM"/>
    </source>
</evidence>
<dbReference type="OrthoDB" id="680862at2"/>
<feature type="chain" id="PRO_5020894821" description="Redoxin domain-containing protein" evidence="1">
    <location>
        <begin position="22"/>
        <end position="157"/>
    </location>
</feature>
<evidence type="ECO:0000313" key="2">
    <source>
        <dbReference type="EMBL" id="QBN17344.1"/>
    </source>
</evidence>